<dbReference type="PANTHER" id="PTHR30589">
    <property type="entry name" value="PROLIPOPROTEIN DIACYLGLYCERYL TRANSFERASE"/>
    <property type="match status" value="1"/>
</dbReference>
<evidence type="ECO:0000256" key="1">
    <source>
        <dbReference type="ARBA" id="ARBA00007150"/>
    </source>
</evidence>
<dbReference type="HAMAP" id="MF_01147">
    <property type="entry name" value="Lgt"/>
    <property type="match status" value="1"/>
</dbReference>
<sequence>MLTYPNIDPIALAIGPLKVHWYGVMYLVGFLGGWALGRWRVARPGSGWSAQQLDDLLFYIVLGVILGGRLGYTLFYGYSTLLSDPLSILRIWEGGMSFHGGLIGVLVAVWLYGRRHGRRFFEITDFIAPLVPIGLGAGRLGNFINGELWGAPGNVPWAMQVSCERFAALCRDKLQLPEGTLYTPPLHPTQLYEALLEGLVLFLILWLYSARPRPTMAVSGLFLIGYGTFRFLVELLRMPDAHIGYLAFGWVTMGQLLTLPMLAFGALLLGLAYRHRPAGQGV</sequence>
<comment type="function">
    <text evidence="7">Catalyzes the transfer of the diacylglyceryl group from phosphatidylglycerol to the sulfhydryl group of the N-terminal cysteine of a prolipoprotein, the first step in the formation of mature lipoproteins.</text>
</comment>
<accession>A0A831RL78</accession>
<proteinExistence type="inferred from homology"/>
<dbReference type="AlphaFoldDB" id="A0A831RL78"/>
<feature type="transmembrane region" description="Helical" evidence="7">
    <location>
        <begin position="215"/>
        <end position="233"/>
    </location>
</feature>
<evidence type="ECO:0000256" key="7">
    <source>
        <dbReference type="HAMAP-Rule" id="MF_01147"/>
    </source>
</evidence>
<dbReference type="UniPathway" id="UPA00664"/>
<comment type="catalytic activity">
    <reaction evidence="7">
        <text>L-cysteinyl-[prolipoprotein] + a 1,2-diacyl-sn-glycero-3-phospho-(1'-sn-glycerol) = an S-1,2-diacyl-sn-glyceryl-L-cysteinyl-[prolipoprotein] + sn-glycerol 1-phosphate + H(+)</text>
        <dbReference type="Rhea" id="RHEA:56712"/>
        <dbReference type="Rhea" id="RHEA-COMP:14679"/>
        <dbReference type="Rhea" id="RHEA-COMP:14680"/>
        <dbReference type="ChEBI" id="CHEBI:15378"/>
        <dbReference type="ChEBI" id="CHEBI:29950"/>
        <dbReference type="ChEBI" id="CHEBI:57685"/>
        <dbReference type="ChEBI" id="CHEBI:64716"/>
        <dbReference type="ChEBI" id="CHEBI:140658"/>
        <dbReference type="EC" id="2.5.1.145"/>
    </reaction>
</comment>
<dbReference type="GO" id="GO:0005886">
    <property type="term" value="C:plasma membrane"/>
    <property type="evidence" value="ECO:0007669"/>
    <property type="project" value="UniProtKB-SubCell"/>
</dbReference>
<dbReference type="Pfam" id="PF01790">
    <property type="entry name" value="LGT"/>
    <property type="match status" value="1"/>
</dbReference>
<evidence type="ECO:0000256" key="3">
    <source>
        <dbReference type="ARBA" id="ARBA00022679"/>
    </source>
</evidence>
<keyword evidence="4 7" id="KW-0812">Transmembrane</keyword>
<feature type="transmembrane region" description="Helical" evidence="7">
    <location>
        <begin position="96"/>
        <end position="113"/>
    </location>
</feature>
<evidence type="ECO:0000313" key="8">
    <source>
        <dbReference type="EMBL" id="HEB97467.1"/>
    </source>
</evidence>
<dbReference type="EMBL" id="DRKP01000171">
    <property type="protein sequence ID" value="HEB97467.1"/>
    <property type="molecule type" value="Genomic_DNA"/>
</dbReference>
<feature type="transmembrane region" description="Helical" evidence="7">
    <location>
        <begin position="20"/>
        <end position="36"/>
    </location>
</feature>
<comment type="caution">
    <text evidence="8">The sequence shown here is derived from an EMBL/GenBank/DDBJ whole genome shotgun (WGS) entry which is preliminary data.</text>
</comment>
<comment type="similarity">
    <text evidence="1 7">Belongs to the Lgt family.</text>
</comment>
<reference evidence="8" key="1">
    <citation type="journal article" date="2020" name="mSystems">
        <title>Genome- and Community-Level Interaction Insights into Carbon Utilization and Element Cycling Functions of Hydrothermarchaeota in Hydrothermal Sediment.</title>
        <authorList>
            <person name="Zhou Z."/>
            <person name="Liu Y."/>
            <person name="Xu W."/>
            <person name="Pan J."/>
            <person name="Luo Z.H."/>
            <person name="Li M."/>
        </authorList>
    </citation>
    <scope>NUCLEOTIDE SEQUENCE [LARGE SCALE GENOMIC DNA]</scope>
    <source>
        <strain evidence="8">HyVt-443</strain>
    </source>
</reference>
<feature type="binding site" evidence="7">
    <location>
        <position position="139"/>
    </location>
    <ligand>
        <name>a 1,2-diacyl-sn-glycero-3-phospho-(1'-sn-glycerol)</name>
        <dbReference type="ChEBI" id="CHEBI:64716"/>
    </ligand>
</feature>
<feature type="transmembrane region" description="Helical" evidence="7">
    <location>
        <begin position="191"/>
        <end position="209"/>
    </location>
</feature>
<dbReference type="PROSITE" id="PS01311">
    <property type="entry name" value="LGT"/>
    <property type="match status" value="1"/>
</dbReference>
<comment type="pathway">
    <text evidence="7">Protein modification; lipoprotein biosynthesis (diacylglyceryl transfer).</text>
</comment>
<dbReference type="InterPro" id="IPR001640">
    <property type="entry name" value="Lgt"/>
</dbReference>
<keyword evidence="2 7" id="KW-1003">Cell membrane</keyword>
<gene>
    <name evidence="7" type="primary">lgt</name>
    <name evidence="8" type="ORF">ENI96_13675</name>
</gene>
<evidence type="ECO:0000256" key="5">
    <source>
        <dbReference type="ARBA" id="ARBA00022989"/>
    </source>
</evidence>
<keyword evidence="6 7" id="KW-0472">Membrane</keyword>
<evidence type="ECO:0000256" key="6">
    <source>
        <dbReference type="ARBA" id="ARBA00023136"/>
    </source>
</evidence>
<feature type="transmembrane region" description="Helical" evidence="7">
    <location>
        <begin position="56"/>
        <end position="76"/>
    </location>
</feature>
<protein>
    <recommendedName>
        <fullName evidence="7">Phosphatidylglycerol--prolipoprotein diacylglyceryl transferase</fullName>
        <ecNumber evidence="7">2.5.1.145</ecNumber>
    </recommendedName>
</protein>
<dbReference type="GO" id="GO:0008961">
    <property type="term" value="F:phosphatidylglycerol-prolipoprotein diacylglyceryl transferase activity"/>
    <property type="evidence" value="ECO:0007669"/>
    <property type="project" value="UniProtKB-UniRule"/>
</dbReference>
<keyword evidence="3 7" id="KW-0808">Transferase</keyword>
<keyword evidence="5 7" id="KW-1133">Transmembrane helix</keyword>
<dbReference type="PANTHER" id="PTHR30589:SF0">
    <property type="entry name" value="PHOSPHATIDYLGLYCEROL--PROLIPOPROTEIN DIACYLGLYCERYL TRANSFERASE"/>
    <property type="match status" value="1"/>
</dbReference>
<organism evidence="8">
    <name type="scientific">Sedimenticola thiotaurini</name>
    <dbReference type="NCBI Taxonomy" id="1543721"/>
    <lineage>
        <taxon>Bacteria</taxon>
        <taxon>Pseudomonadati</taxon>
        <taxon>Pseudomonadota</taxon>
        <taxon>Gammaproteobacteria</taxon>
        <taxon>Chromatiales</taxon>
        <taxon>Sedimenticolaceae</taxon>
        <taxon>Sedimenticola</taxon>
    </lineage>
</organism>
<evidence type="ECO:0000256" key="4">
    <source>
        <dbReference type="ARBA" id="ARBA00022692"/>
    </source>
</evidence>
<dbReference type="NCBIfam" id="TIGR00544">
    <property type="entry name" value="lgt"/>
    <property type="match status" value="1"/>
</dbReference>
<comment type="subcellular location">
    <subcellularLocation>
        <location evidence="7">Cell membrane</location>
        <topology evidence="7">Multi-pass membrane protein</topology>
    </subcellularLocation>
</comment>
<dbReference type="Proteomes" id="UP000886251">
    <property type="component" value="Unassembled WGS sequence"/>
</dbReference>
<dbReference type="EC" id="2.5.1.145" evidence="7"/>
<evidence type="ECO:0000256" key="2">
    <source>
        <dbReference type="ARBA" id="ARBA00022475"/>
    </source>
</evidence>
<dbReference type="GO" id="GO:0042158">
    <property type="term" value="P:lipoprotein biosynthetic process"/>
    <property type="evidence" value="ECO:0007669"/>
    <property type="project" value="UniProtKB-UniRule"/>
</dbReference>
<feature type="transmembrane region" description="Helical" evidence="7">
    <location>
        <begin position="245"/>
        <end position="273"/>
    </location>
</feature>
<name>A0A831RL78_9GAMM</name>